<dbReference type="Gene3D" id="3.40.50.300">
    <property type="entry name" value="P-loop containing nucleotide triphosphate hydrolases"/>
    <property type="match status" value="1"/>
</dbReference>
<organism evidence="7 8">
    <name type="scientific">Python bivittatus</name>
    <name type="common">Burmese python</name>
    <name type="synonym">Python molurus bivittatus</name>
    <dbReference type="NCBI Taxonomy" id="176946"/>
    <lineage>
        <taxon>Eukaryota</taxon>
        <taxon>Metazoa</taxon>
        <taxon>Chordata</taxon>
        <taxon>Craniata</taxon>
        <taxon>Vertebrata</taxon>
        <taxon>Euteleostomi</taxon>
        <taxon>Lepidosauria</taxon>
        <taxon>Squamata</taxon>
        <taxon>Bifurcata</taxon>
        <taxon>Unidentata</taxon>
        <taxon>Episquamata</taxon>
        <taxon>Toxicofera</taxon>
        <taxon>Serpentes</taxon>
        <taxon>Henophidia</taxon>
        <taxon>Pythonidae</taxon>
        <taxon>Python</taxon>
    </lineage>
</organism>
<dbReference type="GO" id="GO:0046653">
    <property type="term" value="P:tetrahydrofolate metabolic process"/>
    <property type="evidence" value="ECO:0007669"/>
    <property type="project" value="UniProtKB-ARBA"/>
</dbReference>
<evidence type="ECO:0000313" key="8">
    <source>
        <dbReference type="RefSeq" id="XP_007435694.2"/>
    </source>
</evidence>
<name>A0A9F2R4K0_PYTBI</name>
<keyword evidence="3" id="KW-0554">One-carbon metabolism</keyword>
<dbReference type="SUPFAM" id="SSF52540">
    <property type="entry name" value="P-loop containing nucleoside triphosphate hydrolases"/>
    <property type="match status" value="1"/>
</dbReference>
<evidence type="ECO:0000256" key="6">
    <source>
        <dbReference type="ARBA" id="ARBA00022840"/>
    </source>
</evidence>
<evidence type="ECO:0000256" key="5">
    <source>
        <dbReference type="ARBA" id="ARBA00022741"/>
    </source>
</evidence>
<evidence type="ECO:0000256" key="3">
    <source>
        <dbReference type="ARBA" id="ARBA00022563"/>
    </source>
</evidence>
<feature type="non-terminal residue" evidence="8">
    <location>
        <position position="1"/>
    </location>
</feature>
<dbReference type="OrthoDB" id="1845775at2759"/>
<dbReference type="Gene3D" id="3.10.410.10">
    <property type="entry name" value="Formyltetrahydrofolate synthetase, domain 3"/>
    <property type="match status" value="1"/>
</dbReference>
<sequence length="231" mass="25214">LSCSYSFQVTAGVPLPKEYIVENIPLLEKGCSNLRKQIQNARIFGIPVVVAVNAFKSDTEAELQLVIRLAKEAGAFDAVKCTHWADGGKGAVALAEAVQRASQAPSHFRFLYDVELPVTEKIRIIAQKIYGADDIELLPEAEMKIIQYTKQGFGNLPICMAKTHLSLSHDPERKGVPTGFILPIRDVRASVGAGFLYPLVGTMSTMPGLPTRPCFYDIDLDPVSGEVHGLF</sequence>
<dbReference type="GO" id="GO:0006730">
    <property type="term" value="P:one-carbon metabolic process"/>
    <property type="evidence" value="ECO:0007669"/>
    <property type="project" value="UniProtKB-KW"/>
</dbReference>
<dbReference type="InterPro" id="IPR027417">
    <property type="entry name" value="P-loop_NTPase"/>
</dbReference>
<dbReference type="OMA" id="PCSHWSI"/>
<keyword evidence="5" id="KW-0547">Nucleotide-binding</keyword>
<dbReference type="GO" id="GO:0005524">
    <property type="term" value="F:ATP binding"/>
    <property type="evidence" value="ECO:0007669"/>
    <property type="project" value="UniProtKB-KW"/>
</dbReference>
<keyword evidence="7" id="KW-1185">Reference proteome</keyword>
<keyword evidence="4" id="KW-0436">Ligase</keyword>
<dbReference type="InterPro" id="IPR000559">
    <property type="entry name" value="Formate_THF_ligase"/>
</dbReference>
<dbReference type="FunFam" id="3.10.410.10:FF:000001">
    <property type="entry name" value="Putative formate--tetrahydrofolate ligase"/>
    <property type="match status" value="1"/>
</dbReference>
<accession>A0A9F2R4K0</accession>
<dbReference type="Proteomes" id="UP000695026">
    <property type="component" value="Unplaced"/>
</dbReference>
<dbReference type="EC" id="6.3.4.3" evidence="2"/>
<evidence type="ECO:0000256" key="4">
    <source>
        <dbReference type="ARBA" id="ARBA00022598"/>
    </source>
</evidence>
<dbReference type="GeneID" id="103051435"/>
<evidence type="ECO:0000256" key="2">
    <source>
        <dbReference type="ARBA" id="ARBA00012295"/>
    </source>
</evidence>
<dbReference type="GO" id="GO:0004329">
    <property type="term" value="F:formate-tetrahydrofolate ligase activity"/>
    <property type="evidence" value="ECO:0007669"/>
    <property type="project" value="UniProtKB-EC"/>
</dbReference>
<evidence type="ECO:0000313" key="7">
    <source>
        <dbReference type="Proteomes" id="UP000695026"/>
    </source>
</evidence>
<protein>
    <recommendedName>
        <fullName evidence="2">formate--tetrahydrofolate ligase</fullName>
        <ecNumber evidence="2">6.3.4.3</ecNumber>
    </recommendedName>
</protein>
<dbReference type="AlphaFoldDB" id="A0A9F2R4K0"/>
<gene>
    <name evidence="8" type="primary">LOC103051435</name>
</gene>
<evidence type="ECO:0000256" key="1">
    <source>
        <dbReference type="ARBA" id="ARBA00004777"/>
    </source>
</evidence>
<reference evidence="8" key="1">
    <citation type="submission" date="2025-08" db="UniProtKB">
        <authorList>
            <consortium name="RefSeq"/>
        </authorList>
    </citation>
    <scope>IDENTIFICATION</scope>
    <source>
        <tissue evidence="8">Liver</tissue>
    </source>
</reference>
<dbReference type="Pfam" id="PF01268">
    <property type="entry name" value="FTHFS"/>
    <property type="match status" value="1"/>
</dbReference>
<keyword evidence="6" id="KW-0067">ATP-binding</keyword>
<proteinExistence type="predicted"/>
<comment type="pathway">
    <text evidence="1">One-carbon metabolism; tetrahydrofolate interconversion.</text>
</comment>
<dbReference type="RefSeq" id="XP_007435694.2">
    <property type="nucleotide sequence ID" value="XM_007435632.2"/>
</dbReference>
<dbReference type="KEGG" id="pbi:103051435"/>